<dbReference type="Proteomes" id="UP001648503">
    <property type="component" value="Unassembled WGS sequence"/>
</dbReference>
<dbReference type="InterPro" id="IPR007526">
    <property type="entry name" value="SWIRM"/>
</dbReference>
<sequence length="588" mass="62837">MHSRSRKSHPVRSIQRPHRSVPAPIRTHLSIPSTSDNGQVEGAQKVRSYPSVSAADGIHHYDKTQLMPASPPASSSASPLLPSFSLPPALQPTATSKGALLHSTVSLDRSVTPPLDHTDSKLCIPVETVATATTRTALCNVAGSSRMMDAGSGVDQQYALPEPYPKGIIKLDVYSLFLDNPSALLYTRSRMPIHPGAQWSASKSSQTAATTATLTITPAGREGSAGVRGSTTITTPQPPHIATVKSSRRIGGTATASLSTSWVGKRASAVATTAGPSIGKLVRPARRCVTARPLSIPYTAEPTSMAAGAIYTPLLLPMRKSSSSNSNNSGGSVSVSASSVGSDVQSWKQLRLRRLLSYTYEAPNHHCVSQCQGGYATSQGCNSSQQCSLCTSGNNGNDQGQTVPSMPIQDSGLPWISNTRGYDNTVNGRSAGIAGKRLRDSGSVDGYTYLSESDDTLAGSDVAKDGGSGRGVIIESNRGCILKRARRGGRRSVISKDPIQWSKSAPLDIPSTAIGFHLLSTDEVQTCSVLRLQPETYLRIKDIMLTARAQRGVFKKREAQRWCRIDVNKTARIYDWFVRLGWLDHPEY</sequence>
<evidence type="ECO:0000313" key="4">
    <source>
        <dbReference type="Proteomes" id="UP001648503"/>
    </source>
</evidence>
<protein>
    <recommendedName>
        <fullName evidence="2">SWIRM domain-containing protein</fullName>
    </recommendedName>
</protein>
<dbReference type="SUPFAM" id="SSF46689">
    <property type="entry name" value="Homeodomain-like"/>
    <property type="match status" value="1"/>
</dbReference>
<dbReference type="InterPro" id="IPR036388">
    <property type="entry name" value="WH-like_DNA-bd_sf"/>
</dbReference>
<comment type="caution">
    <text evidence="3">The sequence shown here is derived from an EMBL/GenBank/DDBJ whole genome shotgun (WGS) entry which is preliminary data.</text>
</comment>
<dbReference type="Gene3D" id="1.10.10.10">
    <property type="entry name" value="Winged helix-like DNA-binding domain superfamily/Winged helix DNA-binding domain"/>
    <property type="match status" value="1"/>
</dbReference>
<dbReference type="Pfam" id="PF04433">
    <property type="entry name" value="SWIRM"/>
    <property type="match status" value="1"/>
</dbReference>
<feature type="region of interest" description="Disordered" evidence="1">
    <location>
        <begin position="1"/>
        <end position="44"/>
    </location>
</feature>
<accession>A0ABQ8FIR4</accession>
<reference evidence="3 4" key="1">
    <citation type="submission" date="2021-02" db="EMBL/GenBank/DDBJ databases">
        <title>Variation within the Batrachochytrium salamandrivorans European outbreak.</title>
        <authorList>
            <person name="Kelly M."/>
            <person name="Pasmans F."/>
            <person name="Shea T.P."/>
            <person name="Munoz J.F."/>
            <person name="Carranza S."/>
            <person name="Cuomo C.A."/>
            <person name="Martel A."/>
        </authorList>
    </citation>
    <scope>NUCLEOTIDE SEQUENCE [LARGE SCALE GENOMIC DNA]</scope>
    <source>
        <strain evidence="3 4">AMFP18/2</strain>
    </source>
</reference>
<feature type="domain" description="SWIRM" evidence="2">
    <location>
        <begin position="499"/>
        <end position="588"/>
    </location>
</feature>
<organism evidence="3 4">
    <name type="scientific">Batrachochytrium salamandrivorans</name>
    <dbReference type="NCBI Taxonomy" id="1357716"/>
    <lineage>
        <taxon>Eukaryota</taxon>
        <taxon>Fungi</taxon>
        <taxon>Fungi incertae sedis</taxon>
        <taxon>Chytridiomycota</taxon>
        <taxon>Chytridiomycota incertae sedis</taxon>
        <taxon>Chytridiomycetes</taxon>
        <taxon>Rhizophydiales</taxon>
        <taxon>Rhizophydiales incertae sedis</taxon>
        <taxon>Batrachochytrium</taxon>
    </lineage>
</organism>
<dbReference type="PROSITE" id="PS50934">
    <property type="entry name" value="SWIRM"/>
    <property type="match status" value="1"/>
</dbReference>
<dbReference type="EMBL" id="JAFCIX010000093">
    <property type="protein sequence ID" value="KAH6598957.1"/>
    <property type="molecule type" value="Genomic_DNA"/>
</dbReference>
<feature type="region of interest" description="Disordered" evidence="1">
    <location>
        <begin position="217"/>
        <end position="249"/>
    </location>
</feature>
<evidence type="ECO:0000256" key="1">
    <source>
        <dbReference type="SAM" id="MobiDB-lite"/>
    </source>
</evidence>
<feature type="compositionally biased region" description="Basic residues" evidence="1">
    <location>
        <begin position="1"/>
        <end position="19"/>
    </location>
</feature>
<keyword evidence="4" id="KW-1185">Reference proteome</keyword>
<gene>
    <name evidence="3" type="ORF">BASA50_003464</name>
</gene>
<dbReference type="PANTHER" id="PTHR12374">
    <property type="entry name" value="TRANSCRIPTIONAL ADAPTOR 2 ADA2 -RELATED"/>
    <property type="match status" value="1"/>
</dbReference>
<proteinExistence type="predicted"/>
<evidence type="ECO:0000259" key="2">
    <source>
        <dbReference type="PROSITE" id="PS50934"/>
    </source>
</evidence>
<dbReference type="InterPro" id="IPR009057">
    <property type="entry name" value="Homeodomain-like_sf"/>
</dbReference>
<name>A0ABQ8FIR4_9FUNG</name>
<evidence type="ECO:0000313" key="3">
    <source>
        <dbReference type="EMBL" id="KAH6598957.1"/>
    </source>
</evidence>
<dbReference type="PANTHER" id="PTHR12374:SF20">
    <property type="entry name" value="TRANSCRIPTIONAL ADAPTER 2-ALPHA"/>
    <property type="match status" value="1"/>
</dbReference>